<evidence type="ECO:0000313" key="2">
    <source>
        <dbReference type="EMBL" id="KAJ6052806.1"/>
    </source>
</evidence>
<evidence type="ECO:0000313" key="3">
    <source>
        <dbReference type="Proteomes" id="UP001219568"/>
    </source>
</evidence>
<dbReference type="EMBL" id="JAQJZL010000002">
    <property type="protein sequence ID" value="KAJ6052806.1"/>
    <property type="molecule type" value="Genomic_DNA"/>
</dbReference>
<dbReference type="Proteomes" id="UP001219568">
    <property type="component" value="Unassembled WGS sequence"/>
</dbReference>
<comment type="caution">
    <text evidence="2">The sequence shown here is derived from an EMBL/GenBank/DDBJ whole genome shotgun (WGS) entry which is preliminary data.</text>
</comment>
<proteinExistence type="predicted"/>
<reference evidence="2" key="2">
    <citation type="submission" date="2023-01" db="EMBL/GenBank/DDBJ databases">
        <authorList>
            <person name="Petersen C."/>
        </authorList>
    </citation>
    <scope>NUCLEOTIDE SEQUENCE</scope>
    <source>
        <strain evidence="2">IBT 15450</strain>
    </source>
</reference>
<feature type="compositionally biased region" description="Polar residues" evidence="1">
    <location>
        <begin position="216"/>
        <end position="230"/>
    </location>
</feature>
<protein>
    <submittedName>
        <fullName evidence="2">Uncharacterized protein</fullName>
    </submittedName>
</protein>
<feature type="region of interest" description="Disordered" evidence="1">
    <location>
        <begin position="216"/>
        <end position="244"/>
    </location>
</feature>
<accession>A0AAD6ILQ3</accession>
<gene>
    <name evidence="2" type="ORF">N7460_003340</name>
</gene>
<organism evidence="2 3">
    <name type="scientific">Penicillium canescens</name>
    <dbReference type="NCBI Taxonomy" id="5083"/>
    <lineage>
        <taxon>Eukaryota</taxon>
        <taxon>Fungi</taxon>
        <taxon>Dikarya</taxon>
        <taxon>Ascomycota</taxon>
        <taxon>Pezizomycotina</taxon>
        <taxon>Eurotiomycetes</taxon>
        <taxon>Eurotiomycetidae</taxon>
        <taxon>Eurotiales</taxon>
        <taxon>Aspergillaceae</taxon>
        <taxon>Penicillium</taxon>
    </lineage>
</organism>
<dbReference type="AlphaFoldDB" id="A0AAD6ILQ3"/>
<feature type="compositionally biased region" description="Basic and acidic residues" evidence="1">
    <location>
        <begin position="235"/>
        <end position="244"/>
    </location>
</feature>
<name>A0AAD6ILQ3_PENCN</name>
<keyword evidence="3" id="KW-1185">Reference proteome</keyword>
<evidence type="ECO:0000256" key="1">
    <source>
        <dbReference type="SAM" id="MobiDB-lite"/>
    </source>
</evidence>
<reference evidence="2" key="1">
    <citation type="journal article" date="2023" name="IMA Fungus">
        <title>Comparative genomic study of the Penicillium genus elucidates a diverse pangenome and 15 lateral gene transfer events.</title>
        <authorList>
            <person name="Petersen C."/>
            <person name="Sorensen T."/>
            <person name="Nielsen M.R."/>
            <person name="Sondergaard T.E."/>
            <person name="Sorensen J.L."/>
            <person name="Fitzpatrick D.A."/>
            <person name="Frisvad J.C."/>
            <person name="Nielsen K.L."/>
        </authorList>
    </citation>
    <scope>NUCLEOTIDE SEQUENCE</scope>
    <source>
        <strain evidence="2">IBT 15450</strain>
    </source>
</reference>
<sequence>MAQPSSNHLGSPGLTLPRSIRHRAANLSESEISVLDLGPSLQPSLRTTPTPISRIRRNGVLMSENPALYTALASLATDDDGNEQRLCTDDLESEAVSSASEVSNPHPLSHRQRRQNIIISRCPGPVSFGPRPVRQLRDSRVASSGDVQNLGHGYGYGYGYSMRENHLYFSDESNGHIMAGSVPHSPRSPPAPLRRVLYPVDYYIVLAPEQSNLRNVEQANDATPGDSSANPLDVDEQRRQSETS</sequence>